<feature type="transmembrane region" description="Helical" evidence="5">
    <location>
        <begin position="70"/>
        <end position="93"/>
    </location>
</feature>
<feature type="transmembrane region" description="Helical" evidence="5">
    <location>
        <begin position="344"/>
        <end position="370"/>
    </location>
</feature>
<dbReference type="GO" id="GO:0016874">
    <property type="term" value="F:ligase activity"/>
    <property type="evidence" value="ECO:0007669"/>
    <property type="project" value="UniProtKB-KW"/>
</dbReference>
<dbReference type="PANTHER" id="PTHR37422:SF13">
    <property type="entry name" value="LIPOPOLYSACCHARIDE BIOSYNTHESIS PROTEIN PA4999-RELATED"/>
    <property type="match status" value="1"/>
</dbReference>
<keyword evidence="2 5" id="KW-0812">Transmembrane</keyword>
<dbReference type="InterPro" id="IPR051533">
    <property type="entry name" value="WaaL-like"/>
</dbReference>
<feature type="transmembrane region" description="Helical" evidence="5">
    <location>
        <begin position="243"/>
        <end position="260"/>
    </location>
</feature>
<accession>A0A3B0WIJ0</accession>
<feature type="transmembrane region" description="Helical" evidence="5">
    <location>
        <begin position="39"/>
        <end position="58"/>
    </location>
</feature>
<dbReference type="Pfam" id="PF04932">
    <property type="entry name" value="Wzy_C"/>
    <property type="match status" value="1"/>
</dbReference>
<keyword evidence="7" id="KW-0436">Ligase</keyword>
<feature type="transmembrane region" description="Helical" evidence="5">
    <location>
        <begin position="193"/>
        <end position="211"/>
    </location>
</feature>
<feature type="transmembrane region" description="Helical" evidence="5">
    <location>
        <begin position="124"/>
        <end position="142"/>
    </location>
</feature>
<gene>
    <name evidence="7" type="ORF">MNBD_GAMMA05-991</name>
</gene>
<feature type="transmembrane region" description="Helical" evidence="5">
    <location>
        <begin position="382"/>
        <end position="398"/>
    </location>
</feature>
<evidence type="ECO:0000313" key="7">
    <source>
        <dbReference type="EMBL" id="VAW51122.1"/>
    </source>
</evidence>
<feature type="domain" description="O-antigen ligase-related" evidence="6">
    <location>
        <begin position="201"/>
        <end position="360"/>
    </location>
</feature>
<name>A0A3B0WIJ0_9ZZZZ</name>
<dbReference type="InterPro" id="IPR007016">
    <property type="entry name" value="O-antigen_ligase-rel_domated"/>
</dbReference>
<dbReference type="EMBL" id="UOFE01000013">
    <property type="protein sequence ID" value="VAW51122.1"/>
    <property type="molecule type" value="Genomic_DNA"/>
</dbReference>
<keyword evidence="3 5" id="KW-1133">Transmembrane helix</keyword>
<feature type="transmembrane region" description="Helical" evidence="5">
    <location>
        <begin position="217"/>
        <end position="234"/>
    </location>
</feature>
<evidence type="ECO:0000256" key="4">
    <source>
        <dbReference type="ARBA" id="ARBA00023136"/>
    </source>
</evidence>
<protein>
    <submittedName>
        <fullName evidence="7">O-antigen ligase</fullName>
    </submittedName>
</protein>
<reference evidence="7" key="1">
    <citation type="submission" date="2018-06" db="EMBL/GenBank/DDBJ databases">
        <authorList>
            <person name="Zhirakovskaya E."/>
        </authorList>
    </citation>
    <scope>NUCLEOTIDE SEQUENCE</scope>
</reference>
<evidence type="ECO:0000256" key="1">
    <source>
        <dbReference type="ARBA" id="ARBA00004141"/>
    </source>
</evidence>
<feature type="transmembrane region" description="Helical" evidence="5">
    <location>
        <begin position="410"/>
        <end position="426"/>
    </location>
</feature>
<feature type="transmembrane region" description="Helical" evidence="5">
    <location>
        <begin position="99"/>
        <end position="115"/>
    </location>
</feature>
<evidence type="ECO:0000256" key="2">
    <source>
        <dbReference type="ARBA" id="ARBA00022692"/>
    </source>
</evidence>
<evidence type="ECO:0000259" key="6">
    <source>
        <dbReference type="Pfam" id="PF04932"/>
    </source>
</evidence>
<evidence type="ECO:0000256" key="5">
    <source>
        <dbReference type="SAM" id="Phobius"/>
    </source>
</evidence>
<sequence>MLNTVKYKSAIDKLLLIIISVCIVLYPLTSFIVEGGRSVYIVILILLSIVAFTVRWSEVKKIELSRIEKWFLTSYFLMFIIALASIVFMGEGVDGNKRLAAYSGFLFSIPIYYLFRLYMPPSRIIWAAIVIACYIVATRAWLEVNGIVEDIEWSSFPVSRANGAMHPIRFGNLTLLLGFIALAGSLYIKDVKLWMKLAGILAFFCGLYASVLSQSRGGWIAIPLLLVIVLWPVFRELTVKSKVALLVAIVISMVVVFNLTNLKVSERFKQAESDIVQYQKYNNSSTSLGARFDMYETAYNIFLQKPWFGVGIGNYRKHSASYYELNEDRLSTDVIMWGNPHNEILMHMATRGVVGLVVLVMLFVVGIYLFYSNMRKYNQNTLFFAVSGLLIFVAYLHYGMSVALFLHRDMTVFFIMYVTLFVAGIYKECNTSTEA</sequence>
<dbReference type="PANTHER" id="PTHR37422">
    <property type="entry name" value="TEICHURONIC ACID BIOSYNTHESIS PROTEIN TUAE"/>
    <property type="match status" value="1"/>
</dbReference>
<feature type="transmembrane region" description="Helical" evidence="5">
    <location>
        <begin position="14"/>
        <end position="33"/>
    </location>
</feature>
<keyword evidence="4 5" id="KW-0472">Membrane</keyword>
<evidence type="ECO:0000256" key="3">
    <source>
        <dbReference type="ARBA" id="ARBA00022989"/>
    </source>
</evidence>
<organism evidence="7">
    <name type="scientific">hydrothermal vent metagenome</name>
    <dbReference type="NCBI Taxonomy" id="652676"/>
    <lineage>
        <taxon>unclassified sequences</taxon>
        <taxon>metagenomes</taxon>
        <taxon>ecological metagenomes</taxon>
    </lineage>
</organism>
<dbReference type="AlphaFoldDB" id="A0A3B0WIJ0"/>
<comment type="subcellular location">
    <subcellularLocation>
        <location evidence="1">Membrane</location>
        <topology evidence="1">Multi-pass membrane protein</topology>
    </subcellularLocation>
</comment>
<feature type="transmembrane region" description="Helical" evidence="5">
    <location>
        <begin position="170"/>
        <end position="188"/>
    </location>
</feature>
<proteinExistence type="predicted"/>
<dbReference type="GO" id="GO:0016020">
    <property type="term" value="C:membrane"/>
    <property type="evidence" value="ECO:0007669"/>
    <property type="project" value="UniProtKB-SubCell"/>
</dbReference>